<dbReference type="Proteomes" id="UP000321026">
    <property type="component" value="Unassembled WGS sequence"/>
</dbReference>
<dbReference type="NCBIfam" id="TIGR00005">
    <property type="entry name" value="rluA_subfam"/>
    <property type="match status" value="1"/>
</dbReference>
<dbReference type="InterPro" id="IPR006224">
    <property type="entry name" value="PsdUridine_synth_RluA-like_CS"/>
</dbReference>
<dbReference type="EC" id="5.4.99.-" evidence="4"/>
<dbReference type="EMBL" id="SSDS01000114">
    <property type="protein sequence ID" value="TXG75724.1"/>
    <property type="molecule type" value="Genomic_DNA"/>
</dbReference>
<dbReference type="InterPro" id="IPR050188">
    <property type="entry name" value="RluA_PseudoU_synthase"/>
</dbReference>
<evidence type="ECO:0000256" key="3">
    <source>
        <dbReference type="PIRSR" id="PIRSR606225-1"/>
    </source>
</evidence>
<dbReference type="GO" id="GO:0003723">
    <property type="term" value="F:RNA binding"/>
    <property type="evidence" value="ECO:0007669"/>
    <property type="project" value="InterPro"/>
</dbReference>
<dbReference type="GO" id="GO:0009982">
    <property type="term" value="F:pseudouridine synthase activity"/>
    <property type="evidence" value="ECO:0007669"/>
    <property type="project" value="InterPro"/>
</dbReference>
<dbReference type="GO" id="GO:0140098">
    <property type="term" value="F:catalytic activity, acting on RNA"/>
    <property type="evidence" value="ECO:0007669"/>
    <property type="project" value="UniProtKB-ARBA"/>
</dbReference>
<evidence type="ECO:0000259" key="5">
    <source>
        <dbReference type="Pfam" id="PF00849"/>
    </source>
</evidence>
<dbReference type="SUPFAM" id="SSF55120">
    <property type="entry name" value="Pseudouridine synthase"/>
    <property type="match status" value="1"/>
</dbReference>
<evidence type="ECO:0000256" key="1">
    <source>
        <dbReference type="ARBA" id="ARBA00010876"/>
    </source>
</evidence>
<name>A0A5C7J334_9BACT</name>
<feature type="domain" description="Pseudouridine synthase RsuA/RluA-like" evidence="5">
    <location>
        <begin position="13"/>
        <end position="173"/>
    </location>
</feature>
<accession>A0A5C7J334</accession>
<dbReference type="Pfam" id="PF00849">
    <property type="entry name" value="PseudoU_synth_2"/>
    <property type="match status" value="1"/>
</dbReference>
<comment type="catalytic activity">
    <reaction evidence="4">
        <text>a uridine in RNA = a pseudouridine in RNA</text>
        <dbReference type="Rhea" id="RHEA:48348"/>
        <dbReference type="Rhea" id="RHEA-COMP:12068"/>
        <dbReference type="Rhea" id="RHEA-COMP:12069"/>
        <dbReference type="ChEBI" id="CHEBI:65314"/>
        <dbReference type="ChEBI" id="CHEBI:65315"/>
    </reaction>
</comment>
<dbReference type="PANTHER" id="PTHR21600:SF44">
    <property type="entry name" value="RIBOSOMAL LARGE SUBUNIT PSEUDOURIDINE SYNTHASE D"/>
    <property type="match status" value="1"/>
</dbReference>
<evidence type="ECO:0000256" key="2">
    <source>
        <dbReference type="ARBA" id="ARBA00023235"/>
    </source>
</evidence>
<feature type="active site" evidence="3">
    <location>
        <position position="67"/>
    </location>
</feature>
<dbReference type="InterPro" id="IPR006145">
    <property type="entry name" value="PsdUridine_synth_RsuA/RluA"/>
</dbReference>
<dbReference type="CDD" id="cd02869">
    <property type="entry name" value="PseudoU_synth_RluA_like"/>
    <property type="match status" value="1"/>
</dbReference>
<dbReference type="AlphaFoldDB" id="A0A5C7J334"/>
<dbReference type="InterPro" id="IPR006225">
    <property type="entry name" value="PsdUridine_synth_RluC/D"/>
</dbReference>
<dbReference type="GO" id="GO:0000455">
    <property type="term" value="P:enzyme-directed rRNA pseudouridine synthesis"/>
    <property type="evidence" value="ECO:0007669"/>
    <property type="project" value="TreeGrafter"/>
</dbReference>
<protein>
    <recommendedName>
        <fullName evidence="4">Pseudouridine synthase</fullName>
        <ecNumber evidence="4">5.4.99.-</ecNumber>
    </recommendedName>
</protein>
<sequence>MQNKINIIYENDDFMVIVKPAGLTVNRSDTAKDEQTLQDLVEDLGKIKPDASHLEFTNRGGIVHRLDKETSGVMIVAKNSESFDALQAQFKERRVEKEYIALAHGEINPEKGEINVPVGRLPWNRKRFGALAGGREAQTEYEVIKEYILGKEILSLVKLHPRTGRTHQIRVHLKFINHPIFGDPLYGGRKTSRDDRKILPRVFLHAKKISFFDPRNGEKIEFEAELTPELLETLDKLMIKKDN</sequence>
<evidence type="ECO:0000313" key="7">
    <source>
        <dbReference type="Proteomes" id="UP000321026"/>
    </source>
</evidence>
<dbReference type="InterPro" id="IPR020103">
    <property type="entry name" value="PsdUridine_synth_cat_dom_sf"/>
</dbReference>
<reference evidence="6 7" key="1">
    <citation type="submission" date="2018-09" db="EMBL/GenBank/DDBJ databases">
        <title>Metagenome Assembled Genomes from an Advanced Water Purification Facility.</title>
        <authorList>
            <person name="Stamps B.W."/>
            <person name="Spear J.R."/>
        </authorList>
    </citation>
    <scope>NUCLEOTIDE SEQUENCE [LARGE SCALE GENOMIC DNA]</scope>
    <source>
        <strain evidence="6">Bin_63_2</strain>
    </source>
</reference>
<comment type="similarity">
    <text evidence="1 4">Belongs to the pseudouridine synthase RluA family.</text>
</comment>
<evidence type="ECO:0000313" key="6">
    <source>
        <dbReference type="EMBL" id="TXG75724.1"/>
    </source>
</evidence>
<comment type="caution">
    <text evidence="6">The sequence shown here is derived from an EMBL/GenBank/DDBJ whole genome shotgun (WGS) entry which is preliminary data.</text>
</comment>
<dbReference type="Gene3D" id="3.30.2350.10">
    <property type="entry name" value="Pseudouridine synthase"/>
    <property type="match status" value="1"/>
</dbReference>
<proteinExistence type="inferred from homology"/>
<dbReference type="PROSITE" id="PS01129">
    <property type="entry name" value="PSI_RLU"/>
    <property type="match status" value="1"/>
</dbReference>
<organism evidence="6 7">
    <name type="scientific">Candidatus Dojkabacteria bacterium</name>
    <dbReference type="NCBI Taxonomy" id="2099670"/>
    <lineage>
        <taxon>Bacteria</taxon>
        <taxon>Candidatus Dojkabacteria</taxon>
    </lineage>
</organism>
<keyword evidence="2 4" id="KW-0413">Isomerase</keyword>
<dbReference type="PANTHER" id="PTHR21600">
    <property type="entry name" value="MITOCHONDRIAL RNA PSEUDOURIDINE SYNTHASE"/>
    <property type="match status" value="1"/>
</dbReference>
<gene>
    <name evidence="6" type="ORF">E6Q11_06980</name>
</gene>
<comment type="function">
    <text evidence="4">Responsible for synthesis of pseudouridine from uracil.</text>
</comment>
<evidence type="ECO:0000256" key="4">
    <source>
        <dbReference type="RuleBase" id="RU362028"/>
    </source>
</evidence>